<dbReference type="Proteomes" id="UP001596368">
    <property type="component" value="Unassembled WGS sequence"/>
</dbReference>
<reference evidence="2" key="3">
    <citation type="submission" date="2024-09" db="EMBL/GenBank/DDBJ databases">
        <authorList>
            <person name="Sun Q."/>
        </authorList>
    </citation>
    <scope>NUCLEOTIDE SEQUENCE</scope>
    <source>
        <strain evidence="2">NBRC 112578</strain>
    </source>
</reference>
<evidence type="ECO:0008006" key="4">
    <source>
        <dbReference type="Google" id="ProtNLM"/>
    </source>
</evidence>
<protein>
    <recommendedName>
        <fullName evidence="4">Small CPxCG-related zinc finger protein</fullName>
    </recommendedName>
</protein>
<dbReference type="Gene3D" id="2.20.28.30">
    <property type="entry name" value="RNA polymerase ii, chain L"/>
    <property type="match status" value="1"/>
</dbReference>
<proteinExistence type="predicted"/>
<gene>
    <name evidence="1" type="ORF">ACFQRB_00070</name>
    <name evidence="2" type="ORF">ACFQRB_15865</name>
</gene>
<name>A0ABD5XQV7_9EURY</name>
<dbReference type="EMBL" id="JBHSZG010000001">
    <property type="protein sequence ID" value="MFC7135434.1"/>
    <property type="molecule type" value="Genomic_DNA"/>
</dbReference>
<reference evidence="3" key="2">
    <citation type="journal article" date="2019" name="Int. J. Syst. Evol. Microbiol.">
        <title>The Global Catalogue of Microorganisms (GCM) 10K type strain sequencing project: providing services to taxonomists for standard genome sequencing and annotation.</title>
        <authorList>
            <consortium name="The Broad Institute Genomics Platform"/>
            <consortium name="The Broad Institute Genome Sequencing Center for Infectious Disease"/>
            <person name="Wu L."/>
            <person name="Ma J."/>
        </authorList>
    </citation>
    <scope>NUCLEOTIDE SEQUENCE [LARGE SCALE GENOMIC DNA]</scope>
    <source>
        <strain evidence="3">DT92</strain>
    </source>
</reference>
<reference evidence="2" key="1">
    <citation type="journal article" date="2014" name="Int. J. Syst. Evol. Microbiol.">
        <title>Complete genome sequence of Corynebacterium casei LMG S-19264T (=DSM 44701T), isolated from a smear-ripened cheese.</title>
        <authorList>
            <consortium name="US DOE Joint Genome Institute (JGI-PGF)"/>
            <person name="Walter F."/>
            <person name="Albersmeier A."/>
            <person name="Kalinowski J."/>
            <person name="Ruckert C."/>
        </authorList>
    </citation>
    <scope>NUCLEOTIDE SEQUENCE [LARGE SCALE GENOMIC DNA]</scope>
    <source>
        <strain evidence="2">NBRC 112578</strain>
    </source>
</reference>
<sequence>MSDAPDGDERDERDGRYACDDCGAEFAAREATRTATMGDLDADTWQTLCCPACGARVKTVFVGGD</sequence>
<dbReference type="EMBL" id="JBHSZG010000001">
    <property type="protein sequence ID" value="MFC7137508.1"/>
    <property type="molecule type" value="Genomic_DNA"/>
</dbReference>
<dbReference type="GeneID" id="81120411"/>
<organism evidence="2 3">
    <name type="scientific">Halobaculum litoreum</name>
    <dbReference type="NCBI Taxonomy" id="3031998"/>
    <lineage>
        <taxon>Archaea</taxon>
        <taxon>Methanobacteriati</taxon>
        <taxon>Methanobacteriota</taxon>
        <taxon>Stenosarchaea group</taxon>
        <taxon>Halobacteria</taxon>
        <taxon>Halobacteriales</taxon>
        <taxon>Haloferacaceae</taxon>
        <taxon>Halobaculum</taxon>
    </lineage>
</organism>
<evidence type="ECO:0000313" key="1">
    <source>
        <dbReference type="EMBL" id="MFC7135434.1"/>
    </source>
</evidence>
<keyword evidence="3" id="KW-1185">Reference proteome</keyword>
<evidence type="ECO:0000313" key="2">
    <source>
        <dbReference type="EMBL" id="MFC7137508.1"/>
    </source>
</evidence>
<evidence type="ECO:0000313" key="3">
    <source>
        <dbReference type="Proteomes" id="UP001596368"/>
    </source>
</evidence>
<dbReference type="RefSeq" id="WP_284013278.1">
    <property type="nucleotide sequence ID" value="NZ_CP126156.1"/>
</dbReference>
<dbReference type="AlphaFoldDB" id="A0ABD5XQV7"/>
<comment type="caution">
    <text evidence="2">The sequence shown here is derived from an EMBL/GenBank/DDBJ whole genome shotgun (WGS) entry which is preliminary data.</text>
</comment>
<accession>A0ABD5XQV7</accession>